<evidence type="ECO:0000256" key="1">
    <source>
        <dbReference type="ARBA" id="ARBA00022723"/>
    </source>
</evidence>
<dbReference type="Gene3D" id="2.60.120.330">
    <property type="entry name" value="B-lactam Antibiotic, Isopenicillin N Synthase, Chain"/>
    <property type="match status" value="1"/>
</dbReference>
<keyword evidence="1" id="KW-0479">Metal-binding</keyword>
<organism evidence="9 10">
    <name type="scientific">Capsicum annuum</name>
    <name type="common">Capsicum pepper</name>
    <dbReference type="NCBI Taxonomy" id="4072"/>
    <lineage>
        <taxon>Eukaryota</taxon>
        <taxon>Viridiplantae</taxon>
        <taxon>Streptophyta</taxon>
        <taxon>Embryophyta</taxon>
        <taxon>Tracheophyta</taxon>
        <taxon>Spermatophyta</taxon>
        <taxon>Magnoliopsida</taxon>
        <taxon>eudicotyledons</taxon>
        <taxon>Gunneridae</taxon>
        <taxon>Pentapetalae</taxon>
        <taxon>asterids</taxon>
        <taxon>lamiids</taxon>
        <taxon>Solanales</taxon>
        <taxon>Solanaceae</taxon>
        <taxon>Solanoideae</taxon>
        <taxon>Capsiceae</taxon>
        <taxon>Capsicum</taxon>
    </lineage>
</organism>
<evidence type="ECO:0000256" key="6">
    <source>
        <dbReference type="ARBA" id="ARBA00023004"/>
    </source>
</evidence>
<dbReference type="STRING" id="4072.A0A2G3A4G5"/>
<dbReference type="SUPFAM" id="SSF51197">
    <property type="entry name" value="Clavaminate synthase-like"/>
    <property type="match status" value="1"/>
</dbReference>
<dbReference type="InterPro" id="IPR050168">
    <property type="entry name" value="AAA_ATPase_domain"/>
</dbReference>
<dbReference type="GO" id="GO:0031418">
    <property type="term" value="F:L-ascorbic acid binding"/>
    <property type="evidence" value="ECO:0007669"/>
    <property type="project" value="UniProtKB-KW"/>
</dbReference>
<dbReference type="GO" id="GO:0016706">
    <property type="term" value="F:2-oxoglutarate-dependent dioxygenase activity"/>
    <property type="evidence" value="ECO:0007669"/>
    <property type="project" value="UniProtKB-ARBA"/>
</dbReference>
<keyword evidence="5" id="KW-0847">Vitamin C</keyword>
<keyword evidence="4" id="KW-0067">ATP-binding</keyword>
<dbReference type="InterPro" id="IPR011990">
    <property type="entry name" value="TPR-like_helical_dom_sf"/>
</dbReference>
<dbReference type="Gene3D" id="1.25.40.10">
    <property type="entry name" value="Tetratricopeptide repeat domain"/>
    <property type="match status" value="1"/>
</dbReference>
<keyword evidence="3" id="KW-0547">Nucleotide-binding</keyword>
<gene>
    <name evidence="9" type="ORF">T459_04221</name>
</gene>
<reference evidence="9 10" key="2">
    <citation type="journal article" date="2017" name="Genome Biol.">
        <title>New reference genome sequences of hot pepper reveal the massive evolution of plant disease-resistance genes by retroduplication.</title>
        <authorList>
            <person name="Kim S."/>
            <person name="Park J."/>
            <person name="Yeom S.I."/>
            <person name="Kim Y.M."/>
            <person name="Seo E."/>
            <person name="Kim K.T."/>
            <person name="Kim M.S."/>
            <person name="Lee J.M."/>
            <person name="Cheong K."/>
            <person name="Shin H.S."/>
            <person name="Kim S.B."/>
            <person name="Han K."/>
            <person name="Lee J."/>
            <person name="Park M."/>
            <person name="Lee H.A."/>
            <person name="Lee H.Y."/>
            <person name="Lee Y."/>
            <person name="Oh S."/>
            <person name="Lee J.H."/>
            <person name="Choi E."/>
            <person name="Choi E."/>
            <person name="Lee S.E."/>
            <person name="Jeon J."/>
            <person name="Kim H."/>
            <person name="Choi G."/>
            <person name="Song H."/>
            <person name="Lee J."/>
            <person name="Lee S.C."/>
            <person name="Kwon J.K."/>
            <person name="Lee H.Y."/>
            <person name="Koo N."/>
            <person name="Hong Y."/>
            <person name="Kim R.W."/>
            <person name="Kang W.H."/>
            <person name="Huh J.H."/>
            <person name="Kang B.C."/>
            <person name="Yang T.J."/>
            <person name="Lee Y.H."/>
            <person name="Bennetzen J.L."/>
            <person name="Choi D."/>
        </authorList>
    </citation>
    <scope>NUCLEOTIDE SEQUENCE [LARGE SCALE GENOMIC DNA]</scope>
    <source>
        <strain evidence="10">cv. CM334</strain>
    </source>
</reference>
<evidence type="ECO:0000259" key="8">
    <source>
        <dbReference type="PROSITE" id="PS51471"/>
    </source>
</evidence>
<dbReference type="Proteomes" id="UP000222542">
    <property type="component" value="Unassembled WGS sequence"/>
</dbReference>
<dbReference type="GO" id="GO:0043161">
    <property type="term" value="P:proteasome-mediated ubiquitin-dependent protein catabolic process"/>
    <property type="evidence" value="ECO:0000318"/>
    <property type="project" value="GO_Central"/>
</dbReference>
<dbReference type="GO" id="GO:0016887">
    <property type="term" value="F:ATP hydrolysis activity"/>
    <property type="evidence" value="ECO:0000318"/>
    <property type="project" value="GO_Central"/>
</dbReference>
<keyword evidence="10" id="KW-1185">Reference proteome</keyword>
<dbReference type="InterPro" id="IPR027417">
    <property type="entry name" value="P-loop_NTPase"/>
</dbReference>
<feature type="repeat" description="PPR" evidence="7">
    <location>
        <begin position="69"/>
        <end position="103"/>
    </location>
</feature>
<evidence type="ECO:0000313" key="9">
    <source>
        <dbReference type="EMBL" id="PHT89108.1"/>
    </source>
</evidence>
<dbReference type="GO" id="GO:0002238">
    <property type="term" value="P:response to molecule of fungal origin"/>
    <property type="evidence" value="ECO:0007669"/>
    <property type="project" value="UniProtKB-ARBA"/>
</dbReference>
<dbReference type="FunFam" id="3.40.50.300:FF:000018">
    <property type="entry name" value="Cell division control 48"/>
    <property type="match status" value="1"/>
</dbReference>
<dbReference type="Gene3D" id="1.10.8.60">
    <property type="match status" value="1"/>
</dbReference>
<dbReference type="Pfam" id="PF00004">
    <property type="entry name" value="AAA"/>
    <property type="match status" value="1"/>
</dbReference>
<keyword evidence="2" id="KW-0677">Repeat</keyword>
<evidence type="ECO:0000256" key="2">
    <source>
        <dbReference type="ARBA" id="ARBA00022737"/>
    </source>
</evidence>
<protein>
    <recommendedName>
        <fullName evidence="8">Fe2OG dioxygenase domain-containing protein</fullName>
    </recommendedName>
</protein>
<dbReference type="GO" id="GO:0034098">
    <property type="term" value="C:VCP-NPL4-UFD1 AAA ATPase complex"/>
    <property type="evidence" value="ECO:0000318"/>
    <property type="project" value="GO_Central"/>
</dbReference>
<dbReference type="SUPFAM" id="SSF52540">
    <property type="entry name" value="P-loop containing nucleoside triphosphate hydrolases"/>
    <property type="match status" value="1"/>
</dbReference>
<dbReference type="GO" id="GO:0005524">
    <property type="term" value="F:ATP binding"/>
    <property type="evidence" value="ECO:0007669"/>
    <property type="project" value="UniProtKB-KW"/>
</dbReference>
<comment type="caution">
    <text evidence="9">The sequence shown here is derived from an EMBL/GenBank/DDBJ whole genome shotgun (WGS) entry which is preliminary data.</text>
</comment>
<feature type="domain" description="Fe2OG dioxygenase" evidence="8">
    <location>
        <begin position="301"/>
        <end position="407"/>
    </location>
</feature>
<dbReference type="PROSITE" id="PS51375">
    <property type="entry name" value="PPR"/>
    <property type="match status" value="1"/>
</dbReference>
<keyword evidence="6" id="KW-0408">Iron</keyword>
<dbReference type="NCBIfam" id="TIGR00756">
    <property type="entry name" value="PPR"/>
    <property type="match status" value="1"/>
</dbReference>
<proteinExistence type="predicted"/>
<dbReference type="InterPro" id="IPR044861">
    <property type="entry name" value="IPNS-like_FE2OG_OXY"/>
</dbReference>
<evidence type="ECO:0000256" key="3">
    <source>
        <dbReference type="ARBA" id="ARBA00022741"/>
    </source>
</evidence>
<reference evidence="9 10" key="1">
    <citation type="journal article" date="2014" name="Nat. Genet.">
        <title>Genome sequence of the hot pepper provides insights into the evolution of pungency in Capsicum species.</title>
        <authorList>
            <person name="Kim S."/>
            <person name="Park M."/>
            <person name="Yeom S.I."/>
            <person name="Kim Y.M."/>
            <person name="Lee J.M."/>
            <person name="Lee H.A."/>
            <person name="Seo E."/>
            <person name="Choi J."/>
            <person name="Cheong K."/>
            <person name="Kim K.T."/>
            <person name="Jung K."/>
            <person name="Lee G.W."/>
            <person name="Oh S.K."/>
            <person name="Bae C."/>
            <person name="Kim S.B."/>
            <person name="Lee H.Y."/>
            <person name="Kim S.Y."/>
            <person name="Kim M.S."/>
            <person name="Kang B.C."/>
            <person name="Jo Y.D."/>
            <person name="Yang H.B."/>
            <person name="Jeong H.J."/>
            <person name="Kang W.H."/>
            <person name="Kwon J.K."/>
            <person name="Shin C."/>
            <person name="Lim J.Y."/>
            <person name="Park J.H."/>
            <person name="Huh J.H."/>
            <person name="Kim J.S."/>
            <person name="Kim B.D."/>
            <person name="Cohen O."/>
            <person name="Paran I."/>
            <person name="Suh M.C."/>
            <person name="Lee S.B."/>
            <person name="Kim Y.K."/>
            <person name="Shin Y."/>
            <person name="Noh S.J."/>
            <person name="Park J."/>
            <person name="Seo Y.S."/>
            <person name="Kwon S.Y."/>
            <person name="Kim H.A."/>
            <person name="Park J.M."/>
            <person name="Kim H.J."/>
            <person name="Choi S.B."/>
            <person name="Bosland P.W."/>
            <person name="Reeves G."/>
            <person name="Jo S.H."/>
            <person name="Lee B.W."/>
            <person name="Cho H.T."/>
            <person name="Choi H.S."/>
            <person name="Lee M.S."/>
            <person name="Yu Y."/>
            <person name="Do Choi Y."/>
            <person name="Park B.S."/>
            <person name="van Deynze A."/>
            <person name="Ashrafi H."/>
            <person name="Hill T."/>
            <person name="Kim W.T."/>
            <person name="Pai H.S."/>
            <person name="Ahn H.K."/>
            <person name="Yeam I."/>
            <person name="Giovannoni J.J."/>
            <person name="Rose J.K."/>
            <person name="Sorensen I."/>
            <person name="Lee S.J."/>
            <person name="Kim R.W."/>
            <person name="Choi I.Y."/>
            <person name="Choi B.S."/>
            <person name="Lim J.S."/>
            <person name="Lee Y.H."/>
            <person name="Choi D."/>
        </authorList>
    </citation>
    <scope>NUCLEOTIDE SEQUENCE [LARGE SCALE GENOMIC DNA]</scope>
    <source>
        <strain evidence="10">cv. CM334</strain>
    </source>
</reference>
<dbReference type="Pfam" id="PF14226">
    <property type="entry name" value="DIOX_N"/>
    <property type="match status" value="1"/>
</dbReference>
<evidence type="ECO:0000313" key="10">
    <source>
        <dbReference type="Proteomes" id="UP000222542"/>
    </source>
</evidence>
<accession>A0A2G3A4G5</accession>
<dbReference type="EMBL" id="AYRZ02000002">
    <property type="protein sequence ID" value="PHT89108.1"/>
    <property type="molecule type" value="Genomic_DNA"/>
</dbReference>
<dbReference type="PANTHER" id="PTHR23077">
    <property type="entry name" value="AAA-FAMILY ATPASE"/>
    <property type="match status" value="1"/>
</dbReference>
<dbReference type="InterPro" id="IPR003593">
    <property type="entry name" value="AAA+_ATPase"/>
</dbReference>
<dbReference type="InterPro" id="IPR026992">
    <property type="entry name" value="DIOX_N"/>
</dbReference>
<dbReference type="InterPro" id="IPR002885">
    <property type="entry name" value="PPR_rpt"/>
</dbReference>
<dbReference type="PANTHER" id="PTHR23077:SF200">
    <property type="entry name" value="CELL DIVISION CONTROL PROTEIN 48 HOMOLOG E"/>
    <property type="match status" value="1"/>
</dbReference>
<dbReference type="InterPro" id="IPR003959">
    <property type="entry name" value="ATPase_AAA_core"/>
</dbReference>
<sequence>MGASPFSLEDLLDEGHIELSLPVAWFRGTGSRLSSAVQSPSAAVACTGTDISKHRVTSRDEISGRYNPTSRTWTSMLSGYAKNGRFCDAVDVFEAMSEKNVVSHNAMLSLYLGIGDFMSAWQVFNEIGERNVACLNAMINGYVKVGRMREAWTRAEWEFSVLEGLFLKKKENKIGVLDGVVGHGIDVYLINEIKNITREYFYQPLVEKNKIKPSVETGYRGYKIFGENINKGIPDIHEAIDCYREVKHGIQQMVDISTIEKKKLVNIYIILLKNLSRKIVRGIALALGGSADEIGVEIGGDPFWVLRIIGYPTASISNGHDRTQNDVGCGTHTDFGLLTLVNQDDDIVALQVLLCEWISTPPIPGIFVSNIGDVLKILSNGIYESTLHRVINNSPRYHVYVAYFYEPNLYAVIDPLDVYLQKIGGTKNFEGTVYGKYLVVEVPNVSWEEIGGLQNVKRELQETFQYPVKHPEKYGMFSSKGVLFYGPPGCGKTLLMKAIENKCPANFISIKGLEFLTIWFGESEANIREIFDKARASVPCVLFFDELDSIATQRGSSVGGVEGAADKVLNQLLTQMDGMNANKNVFIIGATNRLEIIDPTLLRPGRLDQLIYIPLPDEDSLYQIFKACL</sequence>
<dbReference type="GO" id="GO:0097352">
    <property type="term" value="P:autophagosome maturation"/>
    <property type="evidence" value="ECO:0000318"/>
    <property type="project" value="GO_Central"/>
</dbReference>
<dbReference type="GO" id="GO:0005634">
    <property type="term" value="C:nucleus"/>
    <property type="evidence" value="ECO:0000318"/>
    <property type="project" value="GO_Central"/>
</dbReference>
<dbReference type="InterPro" id="IPR005123">
    <property type="entry name" value="Oxoglu/Fe-dep_dioxygenase_dom"/>
</dbReference>
<dbReference type="Gene3D" id="3.40.50.300">
    <property type="entry name" value="P-loop containing nucleotide triphosphate hydrolases"/>
    <property type="match status" value="1"/>
</dbReference>
<dbReference type="SMART" id="SM00382">
    <property type="entry name" value="AAA"/>
    <property type="match status" value="1"/>
</dbReference>
<dbReference type="Pfam" id="PF03171">
    <property type="entry name" value="2OG-FeII_Oxy"/>
    <property type="match status" value="1"/>
</dbReference>
<dbReference type="PROSITE" id="PS51471">
    <property type="entry name" value="FE2OG_OXY"/>
    <property type="match status" value="1"/>
</dbReference>
<dbReference type="GO" id="GO:0009805">
    <property type="term" value="P:coumarin biosynthetic process"/>
    <property type="evidence" value="ECO:0007669"/>
    <property type="project" value="UniProtKB-ARBA"/>
</dbReference>
<evidence type="ECO:0000256" key="5">
    <source>
        <dbReference type="ARBA" id="ARBA00022896"/>
    </source>
</evidence>
<dbReference type="GO" id="GO:0051228">
    <property type="term" value="P:mitotic spindle disassembly"/>
    <property type="evidence" value="ECO:0000318"/>
    <property type="project" value="GO_Central"/>
</dbReference>
<dbReference type="Gramene" id="PHT89108">
    <property type="protein sequence ID" value="PHT89108"/>
    <property type="gene ID" value="T459_04221"/>
</dbReference>
<evidence type="ECO:0000256" key="4">
    <source>
        <dbReference type="ARBA" id="ARBA00022840"/>
    </source>
</evidence>
<dbReference type="GO" id="GO:0031593">
    <property type="term" value="F:polyubiquitin modification-dependent protein binding"/>
    <property type="evidence" value="ECO:0000318"/>
    <property type="project" value="GO_Central"/>
</dbReference>
<dbReference type="OMA" id="MDGMNAN"/>
<dbReference type="GO" id="GO:0046872">
    <property type="term" value="F:metal ion binding"/>
    <property type="evidence" value="ECO:0007669"/>
    <property type="project" value="UniProtKB-KW"/>
</dbReference>
<dbReference type="AlphaFoldDB" id="A0A2G3A4G5"/>
<dbReference type="InterPro" id="IPR027443">
    <property type="entry name" value="IPNS-like_sf"/>
</dbReference>
<evidence type="ECO:0000256" key="7">
    <source>
        <dbReference type="PROSITE-ProRule" id="PRU00708"/>
    </source>
</evidence>
<dbReference type="Pfam" id="PF01535">
    <property type="entry name" value="PPR"/>
    <property type="match status" value="3"/>
</dbReference>
<dbReference type="GO" id="GO:0005829">
    <property type="term" value="C:cytosol"/>
    <property type="evidence" value="ECO:0000318"/>
    <property type="project" value="GO_Central"/>
</dbReference>
<name>A0A2G3A4G5_CAPAN</name>
<dbReference type="GO" id="GO:0030970">
    <property type="term" value="P:retrograde protein transport, ER to cytosol"/>
    <property type="evidence" value="ECO:0000318"/>
    <property type="project" value="GO_Central"/>
</dbReference>